<gene>
    <name evidence="1" type="ORF">D9611_006654</name>
</gene>
<dbReference type="EMBL" id="JAACJK010000058">
    <property type="protein sequence ID" value="KAF5336333.1"/>
    <property type="molecule type" value="Genomic_DNA"/>
</dbReference>
<protein>
    <submittedName>
        <fullName evidence="1">Uncharacterized protein</fullName>
    </submittedName>
</protein>
<reference evidence="1 2" key="1">
    <citation type="journal article" date="2020" name="ISME J.">
        <title>Uncovering the hidden diversity of litter-decomposition mechanisms in mushroom-forming fungi.</title>
        <authorList>
            <person name="Floudas D."/>
            <person name="Bentzer J."/>
            <person name="Ahren D."/>
            <person name="Johansson T."/>
            <person name="Persson P."/>
            <person name="Tunlid A."/>
        </authorList>
    </citation>
    <scope>NUCLEOTIDE SEQUENCE [LARGE SCALE GENOMIC DNA]</scope>
    <source>
        <strain evidence="1 2">CBS 175.51</strain>
    </source>
</reference>
<name>A0A8H5C7F7_9AGAR</name>
<dbReference type="Proteomes" id="UP000541558">
    <property type="component" value="Unassembled WGS sequence"/>
</dbReference>
<organism evidence="1 2">
    <name type="scientific">Ephemerocybe angulata</name>
    <dbReference type="NCBI Taxonomy" id="980116"/>
    <lineage>
        <taxon>Eukaryota</taxon>
        <taxon>Fungi</taxon>
        <taxon>Dikarya</taxon>
        <taxon>Basidiomycota</taxon>
        <taxon>Agaricomycotina</taxon>
        <taxon>Agaricomycetes</taxon>
        <taxon>Agaricomycetidae</taxon>
        <taxon>Agaricales</taxon>
        <taxon>Agaricineae</taxon>
        <taxon>Psathyrellaceae</taxon>
        <taxon>Ephemerocybe</taxon>
    </lineage>
</organism>
<evidence type="ECO:0000313" key="1">
    <source>
        <dbReference type="EMBL" id="KAF5336333.1"/>
    </source>
</evidence>
<evidence type="ECO:0000313" key="2">
    <source>
        <dbReference type="Proteomes" id="UP000541558"/>
    </source>
</evidence>
<accession>A0A8H5C7F7</accession>
<comment type="caution">
    <text evidence="1">The sequence shown here is derived from an EMBL/GenBank/DDBJ whole genome shotgun (WGS) entry which is preliminary data.</text>
</comment>
<proteinExistence type="predicted"/>
<sequence>MNVLASESIQKLILTHPPFTHRTGPETQLFSCSHYRRHFHDDGNTFPAVHGLELPPANQTKVTRGQGMNMPFVSILTRAQSLDTLDKRLRK</sequence>
<keyword evidence="2" id="KW-1185">Reference proteome</keyword>
<dbReference type="AlphaFoldDB" id="A0A8H5C7F7"/>